<protein>
    <submittedName>
        <fullName evidence="2">DUF1992 domain-containing protein</fullName>
    </submittedName>
</protein>
<accession>A0A5C8P5A5</accession>
<evidence type="ECO:0000313" key="3">
    <source>
        <dbReference type="Proteomes" id="UP000321548"/>
    </source>
</evidence>
<dbReference type="OrthoDB" id="9798476at2"/>
<dbReference type="EMBL" id="VDUY01000001">
    <property type="protein sequence ID" value="TXL68415.1"/>
    <property type="molecule type" value="Genomic_DNA"/>
</dbReference>
<proteinExistence type="predicted"/>
<sequence length="126" mass="14021">MFAAFNELIERRIDEARRQGAFDDLPGAGKPMDLDDDRLVPEELRVAFRILKNAGYVPPEVEALLDLDSMLRVAVDAPEDSPEAKRAGRRLLALSIALEARGAALTTGAALEYRRALLERFDREKA</sequence>
<feature type="domain" description="DnaJ homologue subfamily C member 28 conserved" evidence="1">
    <location>
        <begin position="8"/>
        <end position="70"/>
    </location>
</feature>
<dbReference type="RefSeq" id="WP_147702556.1">
    <property type="nucleotide sequence ID" value="NZ_VDUY01000001.1"/>
</dbReference>
<gene>
    <name evidence="2" type="ORF">FHP08_01645</name>
</gene>
<organism evidence="2 3">
    <name type="scientific">Zeimonas arvi</name>
    <dbReference type="NCBI Taxonomy" id="2498847"/>
    <lineage>
        <taxon>Bacteria</taxon>
        <taxon>Pseudomonadati</taxon>
        <taxon>Pseudomonadota</taxon>
        <taxon>Betaproteobacteria</taxon>
        <taxon>Burkholderiales</taxon>
        <taxon>Burkholderiaceae</taxon>
        <taxon>Zeimonas</taxon>
    </lineage>
</organism>
<dbReference type="AlphaFoldDB" id="A0A5C8P5A5"/>
<name>A0A5C8P5A5_9BURK</name>
<dbReference type="Proteomes" id="UP000321548">
    <property type="component" value="Unassembled WGS sequence"/>
</dbReference>
<keyword evidence="3" id="KW-1185">Reference proteome</keyword>
<evidence type="ECO:0000313" key="2">
    <source>
        <dbReference type="EMBL" id="TXL68415.1"/>
    </source>
</evidence>
<comment type="caution">
    <text evidence="2">The sequence shown here is derived from an EMBL/GenBank/DDBJ whole genome shotgun (WGS) entry which is preliminary data.</text>
</comment>
<dbReference type="PANTHER" id="PTHR39158">
    <property type="entry name" value="OS08G0560600 PROTEIN"/>
    <property type="match status" value="1"/>
</dbReference>
<dbReference type="InterPro" id="IPR018961">
    <property type="entry name" value="DnaJ_homolog_subfam-C_membr-28"/>
</dbReference>
<reference evidence="2 3" key="1">
    <citation type="submission" date="2019-06" db="EMBL/GenBank/DDBJ databases">
        <title>Quisquiliibacterium sp. nov., isolated from a maize field.</title>
        <authorList>
            <person name="Lin S.-Y."/>
            <person name="Tsai C.-F."/>
            <person name="Young C.-C."/>
        </authorList>
    </citation>
    <scope>NUCLEOTIDE SEQUENCE [LARGE SCALE GENOMIC DNA]</scope>
    <source>
        <strain evidence="2 3">CC-CFT501</strain>
    </source>
</reference>
<evidence type="ECO:0000259" key="1">
    <source>
        <dbReference type="Pfam" id="PF09350"/>
    </source>
</evidence>
<dbReference type="InterPro" id="IPR052573">
    <property type="entry name" value="DnaJ_C_subfamily_28"/>
</dbReference>
<dbReference type="Pfam" id="PF09350">
    <property type="entry name" value="DJC28_CD"/>
    <property type="match status" value="1"/>
</dbReference>
<dbReference type="PANTHER" id="PTHR39158:SF1">
    <property type="entry name" value="DNAJ HOMOLOG SUBFAMILY C MEMBER 28"/>
    <property type="match status" value="1"/>
</dbReference>